<feature type="domain" description="Peptidase S9 prolyl oligopeptidase catalytic" evidence="3">
    <location>
        <begin position="438"/>
        <end position="573"/>
    </location>
</feature>
<dbReference type="InterPro" id="IPR001375">
    <property type="entry name" value="Peptidase_S9_cat"/>
</dbReference>
<dbReference type="InterPro" id="IPR029058">
    <property type="entry name" value="AB_hydrolase_fold"/>
</dbReference>
<name>A0A8E2EAN7_9PEZI</name>
<evidence type="ECO:0000259" key="3">
    <source>
        <dbReference type="Pfam" id="PF00326"/>
    </source>
</evidence>
<dbReference type="Proteomes" id="UP000250266">
    <property type="component" value="Unassembled WGS sequence"/>
</dbReference>
<dbReference type="SUPFAM" id="SSF53474">
    <property type="entry name" value="alpha/beta-Hydrolases"/>
    <property type="match status" value="1"/>
</dbReference>
<sequence>MTFGKCYRLCFWYFFISVIDAIHHGPAMIPLDSQEGIQHPITFTSTWQILGPFQIGTREATWGSDPLEFFGGFRNLQYDEETHYRSSIGTNGTVKWALFESKSTKSNSSGSDVSLSVTFPKVDWTFLQSVYGWAALQYQAWARGEITVTADEPQTVLLYTDYILEYWIDDNHYFGGDFYGFRKAPLVIRLQPGSHRIDIRLVRDVRSMGGVGTPEINVELALRLVSGSLELAKDGILIADVVDGRLASPLASVVVRNTGGEDVTILGVEAMNDSVSASTIDPGFVVSAGQTRPVIFTVSLHEAHSSSVEIAIRYERTGGVGGISFLTVSQALTRRSIYSPHKITHLHPNFIVSYAILRPPWRNATCHPGKNSSLPVLLQLHGAGLEADDDLVAHALDPIPDLCAWVLFPAGVTPWSGDDWHSWGFADVEHAVHFIPSWIEAVDWQGPGVNLNRWLISGHSNGGQGTWYALTHRPSNVIAAAPVSGYTSIQKYVPYEFWQPIDPRRSAILSGSLNSYRHEMLIDNCRGIPILQQHGRADDNVPTYHSRFLSQLLLQANVSSQYYELRDEGHWFDGVMTTTHLREFYQEQVANNVEIDDNLQTFSLVVATPGDMGPKGGIRVTQLEIPGQYGRIDVIFNATSGAYALKTSNVMSFEIHYRFLRSSSVVVDDREMRSQLPDGNSPLIDHGQISLQRALDGVWEVHDVMNPGVIHRSGRQLGSLDAILRVLGHFTIRHQSAETFEIALQVSRNLFQYFSADSAIINSSLTGDYGTGNIITIGIGEHLHPSAHSRFPIEVTASSLLIRDCEGSEKVYEGEDGLSAIFLRPLNDERLELVIWGVDKRSLQLAARLVPMLTGVGQPDFVVMRRSCLWKGAEGAVAMGFFDHSWNVSKSSLIG</sequence>
<keyword evidence="5" id="KW-1185">Reference proteome</keyword>
<dbReference type="GO" id="GO:0008236">
    <property type="term" value="F:serine-type peptidase activity"/>
    <property type="evidence" value="ECO:0007669"/>
    <property type="project" value="InterPro"/>
</dbReference>
<dbReference type="PANTHER" id="PTHR43037">
    <property type="entry name" value="UNNAMED PRODUCT-RELATED"/>
    <property type="match status" value="1"/>
</dbReference>
<proteinExistence type="predicted"/>
<dbReference type="OrthoDB" id="449091at2759"/>
<gene>
    <name evidence="4" type="ORF">K432DRAFT_425876</name>
</gene>
<keyword evidence="1 2" id="KW-0732">Signal</keyword>
<feature type="signal peptide" evidence="2">
    <location>
        <begin position="1"/>
        <end position="21"/>
    </location>
</feature>
<feature type="chain" id="PRO_5034399633" description="Peptidase S9 prolyl oligopeptidase catalytic domain-containing protein" evidence="2">
    <location>
        <begin position="22"/>
        <end position="895"/>
    </location>
</feature>
<protein>
    <recommendedName>
        <fullName evidence="3">Peptidase S9 prolyl oligopeptidase catalytic domain-containing protein</fullName>
    </recommendedName>
</protein>
<dbReference type="InterPro" id="IPR050955">
    <property type="entry name" value="Plant_Biomass_Hydrol_Est"/>
</dbReference>
<dbReference type="Gene3D" id="3.40.50.1820">
    <property type="entry name" value="alpha/beta hydrolase"/>
    <property type="match status" value="1"/>
</dbReference>
<dbReference type="Pfam" id="PF00326">
    <property type="entry name" value="Peptidase_S9"/>
    <property type="match status" value="1"/>
</dbReference>
<evidence type="ECO:0000256" key="1">
    <source>
        <dbReference type="ARBA" id="ARBA00022729"/>
    </source>
</evidence>
<accession>A0A8E2EAN7</accession>
<dbReference type="EMBL" id="KV744967">
    <property type="protein sequence ID" value="OCK80274.1"/>
    <property type="molecule type" value="Genomic_DNA"/>
</dbReference>
<dbReference type="GO" id="GO:0006508">
    <property type="term" value="P:proteolysis"/>
    <property type="evidence" value="ECO:0007669"/>
    <property type="project" value="InterPro"/>
</dbReference>
<evidence type="ECO:0000313" key="5">
    <source>
        <dbReference type="Proteomes" id="UP000250266"/>
    </source>
</evidence>
<reference evidence="4 5" key="1">
    <citation type="journal article" date="2016" name="Nat. Commun.">
        <title>Ectomycorrhizal ecology is imprinted in the genome of the dominant symbiotic fungus Cenococcum geophilum.</title>
        <authorList>
            <consortium name="DOE Joint Genome Institute"/>
            <person name="Peter M."/>
            <person name="Kohler A."/>
            <person name="Ohm R.A."/>
            <person name="Kuo A."/>
            <person name="Krutzmann J."/>
            <person name="Morin E."/>
            <person name="Arend M."/>
            <person name="Barry K.W."/>
            <person name="Binder M."/>
            <person name="Choi C."/>
            <person name="Clum A."/>
            <person name="Copeland A."/>
            <person name="Grisel N."/>
            <person name="Haridas S."/>
            <person name="Kipfer T."/>
            <person name="LaButti K."/>
            <person name="Lindquist E."/>
            <person name="Lipzen A."/>
            <person name="Maire R."/>
            <person name="Meier B."/>
            <person name="Mihaltcheva S."/>
            <person name="Molinier V."/>
            <person name="Murat C."/>
            <person name="Poggeler S."/>
            <person name="Quandt C.A."/>
            <person name="Sperisen C."/>
            <person name="Tritt A."/>
            <person name="Tisserant E."/>
            <person name="Crous P.W."/>
            <person name="Henrissat B."/>
            <person name="Nehls U."/>
            <person name="Egli S."/>
            <person name="Spatafora J.W."/>
            <person name="Grigoriev I.V."/>
            <person name="Martin F.M."/>
        </authorList>
    </citation>
    <scope>NUCLEOTIDE SEQUENCE [LARGE SCALE GENOMIC DNA]</scope>
    <source>
        <strain evidence="4 5">CBS 459.81</strain>
    </source>
</reference>
<dbReference type="AlphaFoldDB" id="A0A8E2EAN7"/>
<evidence type="ECO:0000256" key="2">
    <source>
        <dbReference type="SAM" id="SignalP"/>
    </source>
</evidence>
<organism evidence="4 5">
    <name type="scientific">Lepidopterella palustris CBS 459.81</name>
    <dbReference type="NCBI Taxonomy" id="1314670"/>
    <lineage>
        <taxon>Eukaryota</taxon>
        <taxon>Fungi</taxon>
        <taxon>Dikarya</taxon>
        <taxon>Ascomycota</taxon>
        <taxon>Pezizomycotina</taxon>
        <taxon>Dothideomycetes</taxon>
        <taxon>Pleosporomycetidae</taxon>
        <taxon>Mytilinidiales</taxon>
        <taxon>Argynnaceae</taxon>
        <taxon>Lepidopterella</taxon>
    </lineage>
</organism>
<dbReference type="PANTHER" id="PTHR43037:SF4">
    <property type="entry name" value="PEPTIDASE S9 PROLYL OLIGOPEPTIDASE CATALYTIC DOMAIN-CONTAINING PROTEIN"/>
    <property type="match status" value="1"/>
</dbReference>
<evidence type="ECO:0000313" key="4">
    <source>
        <dbReference type="EMBL" id="OCK80274.1"/>
    </source>
</evidence>